<evidence type="ECO:0000256" key="2">
    <source>
        <dbReference type="SAM" id="Phobius"/>
    </source>
</evidence>
<keyword evidence="4" id="KW-1185">Reference proteome</keyword>
<protein>
    <submittedName>
        <fullName evidence="3">Uncharacterized protein</fullName>
    </submittedName>
</protein>
<reference evidence="3 4" key="2">
    <citation type="submission" date="2016-08" db="EMBL/GenBank/DDBJ databases">
        <title>Pervasive Adenine N6-methylation of Active Genes in Fungi.</title>
        <authorList>
            <consortium name="DOE Joint Genome Institute"/>
            <person name="Mondo S.J."/>
            <person name="Dannebaum R.O."/>
            <person name="Kuo R.C."/>
            <person name="Labutti K."/>
            <person name="Haridas S."/>
            <person name="Kuo A."/>
            <person name="Salamov A."/>
            <person name="Ahrendt S.R."/>
            <person name="Lipzen A."/>
            <person name="Sullivan W."/>
            <person name="Andreopoulos W.B."/>
            <person name="Clum A."/>
            <person name="Lindquist E."/>
            <person name="Daum C."/>
            <person name="Ramamoorthy G.K."/>
            <person name="Gryganskyi A."/>
            <person name="Culley D."/>
            <person name="Magnuson J.K."/>
            <person name="James T.Y."/>
            <person name="O'Malley M.A."/>
            <person name="Stajich J.E."/>
            <person name="Spatafora J.W."/>
            <person name="Visel A."/>
            <person name="Grigoriev I.V."/>
        </authorList>
    </citation>
    <scope>NUCLEOTIDE SEQUENCE [LARGE SCALE GENOMIC DNA]</scope>
    <source>
        <strain evidence="4">finn</strain>
    </source>
</reference>
<keyword evidence="2" id="KW-0812">Transmembrane</keyword>
<gene>
    <name evidence="3" type="ORF">BCR36DRAFT_370642</name>
</gene>
<sequence length="438" mass="51158">MHFSIKFENDVVLNIKNRKKAVEAKFRYLYNLAEIIACDRLGHEYVTKYNPNSNMYTSELFERYKDPNYSNNPVDSNNPEIKISMDKQFEMHMENLDIVKKLTEVELIDSDKHLNIICIFDKNSNLSNENKASNYANFKKYIKNGNDKAALLLYDDNNNRLNIDSNLFLNYREVGDNCMKKIKNTIEDNTLEMDFTISKFEYYFNTYLQNLENEKNEINNKLNDKNNKLKKKEKTNLKNKLKVLENEFEILSSKELNKIVIEDIKKEDYIEYYKRVVFKDGKISSEIDYRTIGKGNDLIESVNSLCKLIEDLDIDSLNDAHANELYNIYDKLHGMILFVNAEYYNGIISDNGGIIYKLHNSVAIVLGENEFVKTQILIIHKKNNDLEFLEDNNANDTIKDHNISSDRLFSVIALTFLLISLISYGLSYSIFEKVNSSI</sequence>
<dbReference type="STRING" id="1754191.A0A1Y1V8D2"/>
<reference evidence="3 4" key="1">
    <citation type="submission" date="2016-08" db="EMBL/GenBank/DDBJ databases">
        <title>Genomes of anaerobic fungi encode conserved fungal cellulosomes for biomass hydrolysis.</title>
        <authorList>
            <consortium name="DOE Joint Genome Institute"/>
            <person name="Haitjema C.H."/>
            <person name="Gilmore S.P."/>
            <person name="Henske J.K."/>
            <person name="Solomon K.V."/>
            <person name="De Groot R."/>
            <person name="Kuo A."/>
            <person name="Mondo S.J."/>
            <person name="Salamov A.A."/>
            <person name="Labutti K."/>
            <person name="Zhao Z."/>
            <person name="Chiniquy J."/>
            <person name="Barry K."/>
            <person name="Brewer H.M."/>
            <person name="Purvine S.O."/>
            <person name="Wright A.T."/>
            <person name="Boxma B."/>
            <person name="Van Alen T."/>
            <person name="Hackstein J.H."/>
            <person name="Baker S.E."/>
            <person name="Grigoriev I.V."/>
            <person name="O'Malley M.A."/>
        </authorList>
    </citation>
    <scope>NUCLEOTIDE SEQUENCE [LARGE SCALE GENOMIC DNA]</scope>
    <source>
        <strain evidence="4">finn</strain>
    </source>
</reference>
<feature type="transmembrane region" description="Helical" evidence="2">
    <location>
        <begin position="408"/>
        <end position="431"/>
    </location>
</feature>
<comment type="caution">
    <text evidence="3">The sequence shown here is derived from an EMBL/GenBank/DDBJ whole genome shotgun (WGS) entry which is preliminary data.</text>
</comment>
<evidence type="ECO:0000313" key="3">
    <source>
        <dbReference type="EMBL" id="ORX49620.1"/>
    </source>
</evidence>
<dbReference type="OrthoDB" id="10658924at2759"/>
<dbReference type="Proteomes" id="UP000193719">
    <property type="component" value="Unassembled WGS sequence"/>
</dbReference>
<organism evidence="3 4">
    <name type="scientific">Piromyces finnis</name>
    <dbReference type="NCBI Taxonomy" id="1754191"/>
    <lineage>
        <taxon>Eukaryota</taxon>
        <taxon>Fungi</taxon>
        <taxon>Fungi incertae sedis</taxon>
        <taxon>Chytridiomycota</taxon>
        <taxon>Chytridiomycota incertae sedis</taxon>
        <taxon>Neocallimastigomycetes</taxon>
        <taxon>Neocallimastigales</taxon>
        <taxon>Neocallimastigaceae</taxon>
        <taxon>Piromyces</taxon>
    </lineage>
</organism>
<dbReference type="AlphaFoldDB" id="A0A1Y1V8D2"/>
<keyword evidence="1" id="KW-0175">Coiled coil</keyword>
<proteinExistence type="predicted"/>
<accession>A0A1Y1V8D2</accession>
<dbReference type="EMBL" id="MCFH01000023">
    <property type="protein sequence ID" value="ORX49620.1"/>
    <property type="molecule type" value="Genomic_DNA"/>
</dbReference>
<evidence type="ECO:0000256" key="1">
    <source>
        <dbReference type="SAM" id="Coils"/>
    </source>
</evidence>
<keyword evidence="2" id="KW-1133">Transmembrane helix</keyword>
<name>A0A1Y1V8D2_9FUNG</name>
<keyword evidence="2" id="KW-0472">Membrane</keyword>
<feature type="coiled-coil region" evidence="1">
    <location>
        <begin position="204"/>
        <end position="254"/>
    </location>
</feature>
<evidence type="ECO:0000313" key="4">
    <source>
        <dbReference type="Proteomes" id="UP000193719"/>
    </source>
</evidence>